<name>A0A9Q4T490_9ENTR</name>
<evidence type="ECO:0000313" key="3">
    <source>
        <dbReference type="Proteomes" id="UP000778262"/>
    </source>
</evidence>
<feature type="region of interest" description="Disordered" evidence="1">
    <location>
        <begin position="1"/>
        <end position="21"/>
    </location>
</feature>
<reference evidence="2" key="1">
    <citation type="submission" date="2018-11" db="EMBL/GenBank/DDBJ databases">
        <title>Genomics analysis of Putative Virulence Factors on Adhesion and Cytotoxicity for Cronobacter spp.</title>
        <authorList>
            <person name="Cui J."/>
        </authorList>
    </citation>
    <scope>NUCLEOTIDE SEQUENCE</scope>
    <source>
        <strain evidence="2">SD69</strain>
    </source>
</reference>
<comment type="caution">
    <text evidence="2">The sequence shown here is derived from an EMBL/GenBank/DDBJ whole genome shotgun (WGS) entry which is preliminary data.</text>
</comment>
<protein>
    <recommendedName>
        <fullName evidence="4">DNA-binding protein</fullName>
    </recommendedName>
</protein>
<dbReference type="EMBL" id="RPBY01000013">
    <property type="protein sequence ID" value="NCH89975.1"/>
    <property type="molecule type" value="Genomic_DNA"/>
</dbReference>
<proteinExistence type="predicted"/>
<organism evidence="2 3">
    <name type="scientific">Cronobacter dublinensis</name>
    <dbReference type="NCBI Taxonomy" id="413497"/>
    <lineage>
        <taxon>Bacteria</taxon>
        <taxon>Pseudomonadati</taxon>
        <taxon>Pseudomonadota</taxon>
        <taxon>Gammaproteobacteria</taxon>
        <taxon>Enterobacterales</taxon>
        <taxon>Enterobacteriaceae</taxon>
        <taxon>Cronobacter</taxon>
    </lineage>
</organism>
<dbReference type="RefSeq" id="WP_161591587.1">
    <property type="nucleotide sequence ID" value="NZ_RPBY01000013.1"/>
</dbReference>
<evidence type="ECO:0000256" key="1">
    <source>
        <dbReference type="SAM" id="MobiDB-lite"/>
    </source>
</evidence>
<feature type="compositionally biased region" description="Basic residues" evidence="1">
    <location>
        <begin position="1"/>
        <end position="17"/>
    </location>
</feature>
<sequence length="224" mass="25680">MNTTSVHKKARAHRPAGKHPETELLQARITNVGNKFLRLFQNVPEEQLVALLTLPDEEFWTEIKYTALSHRMIEAETEEKKEQEEYAEARLVFLKTLEKYGGVHKSTMVKNLLCLSTPTIHKYGKQNKLIQLNWGAENLYPVFQFSTDEKNSENGMLKGVPELLSLITHNVSDIRKCNFFTRKVDLPGNNERVSAIDVLRRGATPDEMESLRLLAENFGTNHTM</sequence>
<dbReference type="Proteomes" id="UP000778262">
    <property type="component" value="Unassembled WGS sequence"/>
</dbReference>
<gene>
    <name evidence="2" type="ORF">EHJ13_21445</name>
</gene>
<evidence type="ECO:0000313" key="2">
    <source>
        <dbReference type="EMBL" id="NCH89975.1"/>
    </source>
</evidence>
<evidence type="ECO:0008006" key="4">
    <source>
        <dbReference type="Google" id="ProtNLM"/>
    </source>
</evidence>
<accession>A0A9Q4T490</accession>
<dbReference type="AlphaFoldDB" id="A0A9Q4T490"/>